<accession>A0A0D1JBY3</accession>
<feature type="compositionally biased region" description="Basic and acidic residues" evidence="1">
    <location>
        <begin position="41"/>
        <end position="55"/>
    </location>
</feature>
<protein>
    <submittedName>
        <fullName evidence="2">Uncharacterized protein</fullName>
    </submittedName>
</protein>
<name>A0A0D1JBY3_9LACO</name>
<evidence type="ECO:0000313" key="2">
    <source>
        <dbReference type="EMBL" id="KIU19068.1"/>
    </source>
</evidence>
<dbReference type="STRING" id="137591.AO080_11030"/>
<comment type="caution">
    <text evidence="2">The sequence shown here is derived from an EMBL/GenBank/DDBJ whole genome shotgun (WGS) entry which is preliminary data.</text>
</comment>
<feature type="region of interest" description="Disordered" evidence="1">
    <location>
        <begin position="41"/>
        <end position="92"/>
    </location>
</feature>
<dbReference type="EMBL" id="JWHU01000043">
    <property type="protein sequence ID" value="KIU19068.1"/>
    <property type="molecule type" value="Genomic_DNA"/>
</dbReference>
<reference evidence="2 3" key="1">
    <citation type="journal article" date="2015" name="Microbiology (Mosc.)">
        <title>Genomics of the Weissella cibaria species with an examination of its metabolic traits.</title>
        <authorList>
            <person name="Lynch K.M."/>
            <person name="Lucid A."/>
            <person name="Arendt E.K."/>
            <person name="Sleator R.D."/>
            <person name="Lucey B."/>
            <person name="Coffey A."/>
        </authorList>
    </citation>
    <scope>NUCLEOTIDE SEQUENCE [LARGE SCALE GENOMIC DNA]</scope>
    <source>
        <strain evidence="2 3">MG1</strain>
    </source>
</reference>
<dbReference type="PATRIC" id="fig|137591.25.peg.2309"/>
<dbReference type="AlphaFoldDB" id="A0A0D1JBY3"/>
<sequence precursor="true">MVKRIVSIGAVIIVLALLVLGGFAVIGDQVNDNKREAQLRHVMSESSKRELERQSSKRNSSSEMTRTSTSSSSTDSSSVSSSSSSESSNVTADKMTNAQVDAALMDLSAEERGALILREWQERTAATNNWLAEVLKSDIHVFLQQQGNSEGFGIPVMVDGGVMGVKIDGDNRIVSSRNNGDAGNFTMSMRDAYRKFFAPSEVAYTEQVAQKITTDPNVFHAEQQQEIKKNQEASAKAQATTDQDKLNRAKAWVAVMGTRIADDNNGGFDNITTSTVSAGAPVASVSADKTVTFPTDVTVLTGTPLADGMLTYHDNGNGTITVYDVPTHFQDPAWNNPDSAKQMAQHIVDTAHTVNVGSVSDGDAQKIVALMN</sequence>
<evidence type="ECO:0000256" key="1">
    <source>
        <dbReference type="SAM" id="MobiDB-lite"/>
    </source>
</evidence>
<proteinExistence type="predicted"/>
<dbReference type="Proteomes" id="UP000032287">
    <property type="component" value="Unassembled WGS sequence"/>
</dbReference>
<dbReference type="OrthoDB" id="2136654at2"/>
<feature type="compositionally biased region" description="Low complexity" evidence="1">
    <location>
        <begin position="61"/>
        <end position="88"/>
    </location>
</feature>
<dbReference type="RefSeq" id="WP_043712523.1">
    <property type="nucleotide sequence ID" value="NZ_CP012873.1"/>
</dbReference>
<gene>
    <name evidence="2" type="ORF">QX99_02354</name>
</gene>
<evidence type="ECO:0000313" key="3">
    <source>
        <dbReference type="Proteomes" id="UP000032287"/>
    </source>
</evidence>
<keyword evidence="3" id="KW-1185">Reference proteome</keyword>
<organism evidence="2 3">
    <name type="scientific">Weissella cibaria</name>
    <dbReference type="NCBI Taxonomy" id="137591"/>
    <lineage>
        <taxon>Bacteria</taxon>
        <taxon>Bacillati</taxon>
        <taxon>Bacillota</taxon>
        <taxon>Bacilli</taxon>
        <taxon>Lactobacillales</taxon>
        <taxon>Lactobacillaceae</taxon>
        <taxon>Weissella</taxon>
    </lineage>
</organism>
<dbReference type="KEGG" id="wcb:AO080_11030"/>